<dbReference type="EMBL" id="CP002456">
    <property type="protein sequence ID" value="ADU91926.1"/>
    <property type="molecule type" value="Genomic_DNA"/>
</dbReference>
<evidence type="ECO:0000256" key="2">
    <source>
        <dbReference type="ARBA" id="ARBA00022679"/>
    </source>
</evidence>
<dbReference type="KEGG" id="teq:TEQUI_0996"/>
<evidence type="ECO:0000313" key="4">
    <source>
        <dbReference type="Proteomes" id="UP000007472"/>
    </source>
</evidence>
<evidence type="ECO:0000256" key="1">
    <source>
        <dbReference type="ARBA" id="ARBA00022603"/>
    </source>
</evidence>
<name>A0A654KJ63_TAYEM</name>
<dbReference type="Gene3D" id="3.40.50.150">
    <property type="entry name" value="Vaccinia Virus protein VP39"/>
    <property type="match status" value="1"/>
</dbReference>
<dbReference type="GO" id="GO:0032259">
    <property type="term" value="P:methylation"/>
    <property type="evidence" value="ECO:0007669"/>
    <property type="project" value="UniProtKB-KW"/>
</dbReference>
<keyword evidence="2 3" id="KW-0808">Transferase</keyword>
<dbReference type="AlphaFoldDB" id="A0A654KJ63"/>
<dbReference type="GO" id="GO:0008168">
    <property type="term" value="F:methyltransferase activity"/>
    <property type="evidence" value="ECO:0007669"/>
    <property type="project" value="UniProtKB-KW"/>
</dbReference>
<organism evidence="3 4">
    <name type="scientific">Taylorella equigenitalis (strain MCE9)</name>
    <dbReference type="NCBI Taxonomy" id="937774"/>
    <lineage>
        <taxon>Bacteria</taxon>
        <taxon>Pseudomonadati</taxon>
        <taxon>Pseudomonadota</taxon>
        <taxon>Betaproteobacteria</taxon>
        <taxon>Burkholderiales</taxon>
        <taxon>Alcaligenaceae</taxon>
        <taxon>Taylorella</taxon>
    </lineage>
</organism>
<protein>
    <submittedName>
        <fullName evidence="3">O-methyltransferase N-terminal domain protein</fullName>
    </submittedName>
</protein>
<dbReference type="SUPFAM" id="SSF53335">
    <property type="entry name" value="S-adenosyl-L-methionine-dependent methyltransferases"/>
    <property type="match status" value="1"/>
</dbReference>
<dbReference type="PANTHER" id="PTHR43619">
    <property type="entry name" value="S-ADENOSYL-L-METHIONINE-DEPENDENT METHYLTRANSFERASE YKTD-RELATED"/>
    <property type="match status" value="1"/>
</dbReference>
<dbReference type="InterPro" id="IPR007213">
    <property type="entry name" value="Ppm1/Ppm2/Tcmp"/>
</dbReference>
<dbReference type="PIRSF" id="PIRSF028177">
    <property type="entry name" value="Polyketide_synth_Omtfrase_TcmP"/>
    <property type="match status" value="1"/>
</dbReference>
<dbReference type="PANTHER" id="PTHR43619:SF2">
    <property type="entry name" value="S-ADENOSYL-L-METHIONINE-DEPENDENT METHYLTRANSFERASES SUPERFAMILY PROTEIN"/>
    <property type="match status" value="1"/>
</dbReference>
<gene>
    <name evidence="3" type="ordered locus">TEQUI_0996</name>
</gene>
<accession>A0A654KJ63</accession>
<keyword evidence="1 3" id="KW-0489">Methyltransferase</keyword>
<sequence>MKLTGLCETLFIPLWAKSVEFTCKDPLISDKISYDLMQKFDYDFAKLKNAKASQVGCCIRAKLIDDEVCKFISSYPDAVVIQLGAGLDPRYERLDYPQITHWYDLDLEEVITARAQHLKESEHNTYLRASLFDYEAWISKVKAHNKPVLIILEGVLMFFEPKLVQDFFLTLCERFDQTTVVFDMLAFAAVGKQTFHDAMKKIQGVEFKWSLLDSRDMQSWHSKIKIKDEKYLSDYSNGRFPTILNLLYKIPYFYKRLNQRVVTVEIK</sequence>
<proteinExistence type="predicted"/>
<dbReference type="InterPro" id="IPR016874">
    <property type="entry name" value="TcmP-like"/>
</dbReference>
<dbReference type="InterPro" id="IPR029063">
    <property type="entry name" value="SAM-dependent_MTases_sf"/>
</dbReference>
<dbReference type="Proteomes" id="UP000007472">
    <property type="component" value="Chromosome"/>
</dbReference>
<evidence type="ECO:0000313" key="3">
    <source>
        <dbReference type="EMBL" id="ADU91926.1"/>
    </source>
</evidence>
<dbReference type="Pfam" id="PF04072">
    <property type="entry name" value="LCM"/>
    <property type="match status" value="1"/>
</dbReference>
<reference evidence="3 4" key="1">
    <citation type="journal article" date="2011" name="J. Bacteriol.">
        <title>Genome sequence of Taylorella equigenitalis MCE9, the causative agent of contagious equine metritis.</title>
        <authorList>
            <person name="Hebert L."/>
            <person name="Moumen B."/>
            <person name="Duquesne F."/>
            <person name="Breuil M.F."/>
            <person name="Laugier C."/>
            <person name="Batto J.M."/>
            <person name="Renault P."/>
            <person name="Petry S."/>
        </authorList>
    </citation>
    <scope>NUCLEOTIDE SEQUENCE [LARGE SCALE GENOMIC DNA]</scope>
    <source>
        <strain evidence="3 4">MCE9</strain>
    </source>
</reference>